<proteinExistence type="evidence at transcript level"/>
<sequence length="80" mass="8926">MKLALIFLLILPLMTGKKKSGDHERRSVKSLRAVFRDRRQFGCSEAGETCKTYSSCCSRFCCEGSLGKRCARLSCDDIGV</sequence>
<dbReference type="EMBL" id="MH360472">
    <property type="protein sequence ID" value="AXL95521.1"/>
    <property type="molecule type" value="mRNA"/>
</dbReference>
<feature type="chain" id="PRO_5016863865" evidence="1">
    <location>
        <begin position="17"/>
        <end position="80"/>
    </location>
</feature>
<evidence type="ECO:0000256" key="1">
    <source>
        <dbReference type="SAM" id="SignalP"/>
    </source>
</evidence>
<evidence type="ECO:0000313" key="2">
    <source>
        <dbReference type="EMBL" id="AXL95521.1"/>
    </source>
</evidence>
<feature type="signal peptide" evidence="1">
    <location>
        <begin position="1"/>
        <end position="16"/>
    </location>
</feature>
<keyword evidence="1" id="KW-0732">Signal</keyword>
<organism evidence="2">
    <name type="scientific">Conus ermineus</name>
    <name type="common">Agate cone</name>
    <name type="synonym">Chelyconus ermineus</name>
    <dbReference type="NCBI Taxonomy" id="55423"/>
    <lineage>
        <taxon>Eukaryota</taxon>
        <taxon>Metazoa</taxon>
        <taxon>Spiralia</taxon>
        <taxon>Lophotrochozoa</taxon>
        <taxon>Mollusca</taxon>
        <taxon>Gastropoda</taxon>
        <taxon>Caenogastropoda</taxon>
        <taxon>Neogastropoda</taxon>
        <taxon>Conoidea</taxon>
        <taxon>Conidae</taxon>
        <taxon>Conus</taxon>
        <taxon>Chelyconus</taxon>
    </lineage>
</organism>
<reference evidence="2" key="1">
    <citation type="journal article" date="2018" name="Genome Biol. Evol.">
        <title>Conotoxin diversity in Chelyconus ermineus (Born, 1778) and the convergent origin of piscivory in the Atlantic and Indo-Pacific cones.</title>
        <authorList>
            <person name="Abalde S."/>
            <person name="Tenorio M.J."/>
            <person name="Afonso C.M."/>
            <person name="Zardoya R."/>
        </authorList>
    </citation>
    <scope>NUCLEOTIDE SEQUENCE</scope>
    <source>
        <strain evidence="2">Cerm_184</strain>
    </source>
</reference>
<protein>
    <submittedName>
        <fullName evidence="2">Conotoxin superfamily I1</fullName>
    </submittedName>
</protein>
<dbReference type="AlphaFoldDB" id="A0A346CIX2"/>
<name>A0A346CIX2_CONER</name>
<accession>A0A346CIX2</accession>